<dbReference type="AlphaFoldDB" id="A0A9P6FUR3"/>
<feature type="compositionally biased region" description="Basic residues" evidence="3">
    <location>
        <begin position="553"/>
        <end position="565"/>
    </location>
</feature>
<feature type="compositionally biased region" description="Polar residues" evidence="3">
    <location>
        <begin position="621"/>
        <end position="652"/>
    </location>
</feature>
<dbReference type="GO" id="GO:0016874">
    <property type="term" value="F:ligase activity"/>
    <property type="evidence" value="ECO:0007669"/>
    <property type="project" value="UniProtKB-KW"/>
</dbReference>
<reference evidence="5" key="1">
    <citation type="journal article" date="2020" name="Fungal Divers.">
        <title>Resolving the Mortierellaceae phylogeny through synthesis of multi-gene phylogenetics and phylogenomics.</title>
        <authorList>
            <person name="Vandepol N."/>
            <person name="Liber J."/>
            <person name="Desiro A."/>
            <person name="Na H."/>
            <person name="Kennedy M."/>
            <person name="Barry K."/>
            <person name="Grigoriev I.V."/>
            <person name="Miller A.N."/>
            <person name="O'Donnell K."/>
            <person name="Stajich J.E."/>
            <person name="Bonito G."/>
        </authorList>
    </citation>
    <scope>NUCLEOTIDE SEQUENCE</scope>
    <source>
        <strain evidence="5">KOD1015</strain>
    </source>
</reference>
<evidence type="ECO:0000313" key="5">
    <source>
        <dbReference type="EMBL" id="KAF9581075.1"/>
    </source>
</evidence>
<feature type="region of interest" description="Disordered" evidence="3">
    <location>
        <begin position="296"/>
        <end position="472"/>
    </location>
</feature>
<feature type="compositionally biased region" description="Acidic residues" evidence="3">
    <location>
        <begin position="322"/>
        <end position="336"/>
    </location>
</feature>
<feature type="domain" description="PINIT" evidence="4">
    <location>
        <begin position="130"/>
        <end position="282"/>
    </location>
</feature>
<dbReference type="Gene3D" id="2.60.120.780">
    <property type="entry name" value="PINIT domain"/>
    <property type="match status" value="1"/>
</dbReference>
<feature type="non-terminal residue" evidence="5">
    <location>
        <position position="1"/>
    </location>
</feature>
<comment type="similarity">
    <text evidence="2">Belongs to the PIAS family.</text>
</comment>
<dbReference type="Pfam" id="PF14324">
    <property type="entry name" value="PINIT"/>
    <property type="match status" value="1"/>
</dbReference>
<proteinExistence type="inferred from homology"/>
<evidence type="ECO:0000256" key="3">
    <source>
        <dbReference type="SAM" id="MobiDB-lite"/>
    </source>
</evidence>
<evidence type="ECO:0000256" key="1">
    <source>
        <dbReference type="ARBA" id="ARBA00004718"/>
    </source>
</evidence>
<feature type="compositionally biased region" description="Polar residues" evidence="3">
    <location>
        <begin position="423"/>
        <end position="445"/>
    </location>
</feature>
<name>A0A9P6FUR3_9FUNG</name>
<comment type="caution">
    <text evidence="5">The sequence shown here is derived from an EMBL/GenBank/DDBJ whole genome shotgun (WGS) entry which is preliminary data.</text>
</comment>
<sequence length="791" mass="86237">QQLKALIKSLNETIHPAPQLKLGGNKQELIDRIVQFITLYHHAGNQVVIRQIRHCVLAFNQGDISTIPIPHPKVHGNGSIYRIQGSSTAQPTKQPMPIRQSQITMRHPVPPTPQQQPHVQRPYTPPFQSTHSSIAQRSAMTTPQGFKPSPFYEEMQTLSPPRLCTDAKDRTLSVGLPFSVPPMAASHLKRDSSFQIMVFCRCADSPPNTPFLMEFPHVCEIKINGRVLEANLRGMKNKPGTVAPANITRLCRLDSAEFNKIEFVYANSTKRYYASVHLVKRTSVETVVQQVERGKFLSDSKPSEPKPKKPVSSTPGESVFVIDEDGDSSNESEDEVTSSNPNAHHPPVPAAPTKPVVEVIDLISDSEDDEPEPNAGREMSTKESVKSPHDIGMAEDGISHSVKSEVVDRSTRNETETAHSIREISSTADSSANGSRASSVVSPSMRNRVPQRESTQDGLHSTSSSTAEPINWENTEDVFMNTLLQPSRRKRQYDELMADVDDTALRMRRELPLNRTISPNTGPYFGNRASPTPGAHNPIYSQGQSMYDIQPQSHHHQHQHHHQHPQHSGGPAFRASTRSVTTSPPIHLGNYSASSSPQLGIHPYTPTTTSQGSEYFGNMVTRPTSTVSLPPASVSQYSPNPMTTSRSAFSSSITPSPLYNGSSNVSSNSGGGNGVHAWASMDSHINAGGDMMSGRCSNHSGDEGVRSPVGQYNNTAHGGYGGHNVYTRGHGTNATSSSGGGGSNGVSSNDMNADVYPGLDHRRSENSLNNNIVHEEEPSIFYQGLRGARAR</sequence>
<feature type="compositionally biased region" description="Basic and acidic residues" evidence="3">
    <location>
        <begin position="402"/>
        <end position="422"/>
    </location>
</feature>
<comment type="pathway">
    <text evidence="1">Protein modification; protein sumoylation.</text>
</comment>
<dbReference type="OrthoDB" id="28127at2759"/>
<evidence type="ECO:0000259" key="4">
    <source>
        <dbReference type="PROSITE" id="PS51466"/>
    </source>
</evidence>
<keyword evidence="5" id="KW-0436">Ligase</keyword>
<organism evidence="5 6">
    <name type="scientific">Lunasporangiospora selenospora</name>
    <dbReference type="NCBI Taxonomy" id="979761"/>
    <lineage>
        <taxon>Eukaryota</taxon>
        <taxon>Fungi</taxon>
        <taxon>Fungi incertae sedis</taxon>
        <taxon>Mucoromycota</taxon>
        <taxon>Mortierellomycotina</taxon>
        <taxon>Mortierellomycetes</taxon>
        <taxon>Mortierellales</taxon>
        <taxon>Mortierellaceae</taxon>
        <taxon>Lunasporangiospora</taxon>
    </lineage>
</organism>
<evidence type="ECO:0000313" key="6">
    <source>
        <dbReference type="Proteomes" id="UP000780801"/>
    </source>
</evidence>
<dbReference type="Proteomes" id="UP000780801">
    <property type="component" value="Unassembled WGS sequence"/>
</dbReference>
<gene>
    <name evidence="5" type="primary">SIZ1</name>
    <name evidence="5" type="ORF">BGW38_002040</name>
</gene>
<dbReference type="EMBL" id="JAABOA010001683">
    <property type="protein sequence ID" value="KAF9581075.1"/>
    <property type="molecule type" value="Genomic_DNA"/>
</dbReference>
<feature type="compositionally biased region" description="Polar residues" evidence="3">
    <location>
        <begin position="456"/>
        <end position="468"/>
    </location>
</feature>
<dbReference type="InterPro" id="IPR038654">
    <property type="entry name" value="PINIT_sf"/>
</dbReference>
<feature type="region of interest" description="Disordered" evidence="3">
    <location>
        <begin position="109"/>
        <end position="130"/>
    </location>
</feature>
<accession>A0A9P6FUR3</accession>
<protein>
    <submittedName>
        <fullName evidence="5">SUMO ligase siz1</fullName>
    </submittedName>
</protein>
<feature type="compositionally biased region" description="Basic and acidic residues" evidence="3">
    <location>
        <begin position="296"/>
        <end position="307"/>
    </location>
</feature>
<feature type="compositionally biased region" description="Basic and acidic residues" evidence="3">
    <location>
        <begin position="379"/>
        <end position="389"/>
    </location>
</feature>
<feature type="region of interest" description="Disordered" evidence="3">
    <location>
        <begin position="514"/>
        <end position="652"/>
    </location>
</feature>
<keyword evidence="6" id="KW-1185">Reference proteome</keyword>
<evidence type="ECO:0000256" key="2">
    <source>
        <dbReference type="ARBA" id="ARBA00005383"/>
    </source>
</evidence>
<dbReference type="PROSITE" id="PS51466">
    <property type="entry name" value="PINIT"/>
    <property type="match status" value="1"/>
</dbReference>
<dbReference type="InterPro" id="IPR023321">
    <property type="entry name" value="PINIT"/>
</dbReference>
<feature type="region of interest" description="Disordered" evidence="3">
    <location>
        <begin position="730"/>
        <end position="750"/>
    </location>
</feature>